<dbReference type="InterPro" id="IPR051628">
    <property type="entry name" value="LUBAC_E3_Ligases"/>
</dbReference>
<dbReference type="SUPFAM" id="SSF57850">
    <property type="entry name" value="RING/U-box"/>
    <property type="match status" value="3"/>
</dbReference>
<keyword evidence="3" id="KW-0479">Metal-binding</keyword>
<dbReference type="InterPro" id="IPR047546">
    <property type="entry name" value="Rcat_RBR_RNF216"/>
</dbReference>
<dbReference type="PANTHER" id="PTHR22770">
    <property type="entry name" value="UBIQUITIN CONJUGATING ENZYME 7 INTERACTING PROTEIN-RELATED"/>
    <property type="match status" value="1"/>
</dbReference>
<dbReference type="InterPro" id="IPR047544">
    <property type="entry name" value="RING-HC_RBR_RNF216"/>
</dbReference>
<comment type="pathway">
    <text evidence="1">Protein modification; protein ubiquitination.</text>
</comment>
<evidence type="ECO:0000256" key="7">
    <source>
        <dbReference type="ARBA" id="ARBA00022833"/>
    </source>
</evidence>
<keyword evidence="2" id="KW-0808">Transferase</keyword>
<dbReference type="CDD" id="cd20353">
    <property type="entry name" value="Rcat_RBR_RNF216"/>
    <property type="match status" value="1"/>
</dbReference>
<keyword evidence="10" id="KW-1185">Reference proteome</keyword>
<keyword evidence="7" id="KW-0862">Zinc</keyword>
<evidence type="ECO:0000313" key="11">
    <source>
        <dbReference type="RefSeq" id="XP_013781683.2"/>
    </source>
</evidence>
<evidence type="ECO:0000256" key="5">
    <source>
        <dbReference type="ARBA" id="ARBA00022771"/>
    </source>
</evidence>
<protein>
    <submittedName>
        <fullName evidence="11">Uncharacterized protein LOC106465980 isoform X1</fullName>
    </submittedName>
</protein>
<dbReference type="SMART" id="SM00647">
    <property type="entry name" value="IBR"/>
    <property type="match status" value="1"/>
</dbReference>
<keyword evidence="6" id="KW-0833">Ubl conjugation pathway</keyword>
<proteinExistence type="predicted"/>
<dbReference type="InterPro" id="IPR044066">
    <property type="entry name" value="TRIAD_supradom"/>
</dbReference>
<reference evidence="11" key="1">
    <citation type="submission" date="2025-08" db="UniProtKB">
        <authorList>
            <consortium name="RefSeq"/>
        </authorList>
    </citation>
    <scope>IDENTIFICATION</scope>
    <source>
        <tissue evidence="11">Muscle</tissue>
    </source>
</reference>
<feature type="region of interest" description="Disordered" evidence="8">
    <location>
        <begin position="843"/>
        <end position="878"/>
    </location>
</feature>
<dbReference type="RefSeq" id="XP_013781683.2">
    <property type="nucleotide sequence ID" value="XM_013926229.2"/>
</dbReference>
<evidence type="ECO:0000313" key="10">
    <source>
        <dbReference type="Proteomes" id="UP000694941"/>
    </source>
</evidence>
<keyword evidence="4" id="KW-0677">Repeat</keyword>
<evidence type="ECO:0000259" key="9">
    <source>
        <dbReference type="PROSITE" id="PS51873"/>
    </source>
</evidence>
<dbReference type="InterPro" id="IPR013083">
    <property type="entry name" value="Znf_RING/FYVE/PHD"/>
</dbReference>
<evidence type="ECO:0000256" key="8">
    <source>
        <dbReference type="SAM" id="MobiDB-lite"/>
    </source>
</evidence>
<dbReference type="CDD" id="cd20339">
    <property type="entry name" value="BRcat_RBR_RNF216"/>
    <property type="match status" value="1"/>
</dbReference>
<evidence type="ECO:0000256" key="4">
    <source>
        <dbReference type="ARBA" id="ARBA00022737"/>
    </source>
</evidence>
<dbReference type="Pfam" id="PF26200">
    <property type="entry name" value="Rcat_RNF216"/>
    <property type="match status" value="1"/>
</dbReference>
<evidence type="ECO:0000256" key="3">
    <source>
        <dbReference type="ARBA" id="ARBA00022723"/>
    </source>
</evidence>
<dbReference type="CDD" id="cd16630">
    <property type="entry name" value="RING-HC_RBR_RNF216"/>
    <property type="match status" value="1"/>
</dbReference>
<keyword evidence="5" id="KW-0863">Zinc-finger</keyword>
<feature type="compositionally biased region" description="Basic residues" evidence="8">
    <location>
        <begin position="844"/>
        <end position="862"/>
    </location>
</feature>
<feature type="domain" description="RING-type" evidence="9">
    <location>
        <begin position="504"/>
        <end position="717"/>
    </location>
</feature>
<evidence type="ECO:0000256" key="6">
    <source>
        <dbReference type="ARBA" id="ARBA00022786"/>
    </source>
</evidence>
<dbReference type="Gene3D" id="1.20.120.1750">
    <property type="match status" value="1"/>
</dbReference>
<accession>A0ABM1BGS3</accession>
<sequence length="973" mass="109413">MYSHYLQVQKTDVDDQNYDILLKVLQFFPHHDPSYILELMKSFQHSNQEIMLNNICIYILESGYDKISLNQLTDQHEKTKSDSDGRLFTSEIQLHSPSIKIKPILLTSENDSLPAYRKRVLDNVDETLSSPEEKNNAPPPNKKLLQDNVEPANSNFGETSTLNAGKINDKSTQSAHKTFQSEPAYDQYPVNCTEINQTDETDCVKKIPNELDVHMKVAHPFTSIIPSVNINGKASSPLITSVINFVSSPSHDIYSSTSIVASTSTVDSTSEKHILTSQKDPLLNIKERTDWNHSLSSNISLPSYIEITQRNQPTASTSSPNCVTQVSEFSNKKYSQNDVDMQIISNKQCCAFSTDFENDNAVSDTKDNMPSIRNADITQLSKSIISTNCVNTIQSSESSSTTSSSSFLTITQSSKLTNSISSSCSLNATQSFKPIVSTSLPSFVDLTEDSDSCIEEIACEIQNDCPKITIKKNNFSSYCSTVETTKEFSPEFEIPKFLLDDEFHKYECKCCFNEVCFDDLVQCSEGHLFCQECLKRYTEEAVYGIGKADLKCMMDGCPASFFFSQLQRALPKSLMEKYEERKAEESINLAGLENFVRCPHCSYGAELDEIELVFRCPNPGCLKESCRYCRVEWAEHRGFDCNEVETKNETKIRLSFEEKMAKAKIRQCLKCKAKFTKDSGCNKIICSCGAIMCYICRKEIKGYDHFCQHVRSPKKDCSNPTCHSCFLWSNSEEDDEQALLEIQRKANEIRRAQGYSVDKTIGVPDLKDCLQRKNEKIPPKLAKKEEAVQKQPQMLHKKTGNYIIFLKAQNDPCKQVLNSSLTFLTPPANSKGLKPLKNETYCNSHHKTTHTRSLKGKGKGKSSAKQTKNSNQPVPLKNQHINLRHLFSSAKSVDNQQSTHHIGQRSVTQTVPMAVADFNSSSSSTIINNSLMEKFSESVNNSSLDVNMIERKTLSKYCLEKQRNGASSKSSTS</sequence>
<dbReference type="GeneID" id="106465980"/>
<dbReference type="Proteomes" id="UP000694941">
    <property type="component" value="Unplaced"/>
</dbReference>
<organism evidence="10 11">
    <name type="scientific">Limulus polyphemus</name>
    <name type="common">Atlantic horseshoe crab</name>
    <dbReference type="NCBI Taxonomy" id="6850"/>
    <lineage>
        <taxon>Eukaryota</taxon>
        <taxon>Metazoa</taxon>
        <taxon>Ecdysozoa</taxon>
        <taxon>Arthropoda</taxon>
        <taxon>Chelicerata</taxon>
        <taxon>Merostomata</taxon>
        <taxon>Xiphosura</taxon>
        <taxon>Limulidae</taxon>
        <taxon>Limulus</taxon>
    </lineage>
</organism>
<dbReference type="Pfam" id="PF26191">
    <property type="entry name" value="RING-HC_RBR_RNF216"/>
    <property type="match status" value="1"/>
</dbReference>
<dbReference type="InterPro" id="IPR002867">
    <property type="entry name" value="IBR_dom"/>
</dbReference>
<name>A0ABM1BGS3_LIMPO</name>
<evidence type="ECO:0000256" key="2">
    <source>
        <dbReference type="ARBA" id="ARBA00022679"/>
    </source>
</evidence>
<dbReference type="InterPro" id="IPR047545">
    <property type="entry name" value="BRcat_RBR_RNF216"/>
</dbReference>
<gene>
    <name evidence="11" type="primary">LOC106465980</name>
</gene>
<dbReference type="PROSITE" id="PS51873">
    <property type="entry name" value="TRIAD"/>
    <property type="match status" value="1"/>
</dbReference>
<evidence type="ECO:0000256" key="1">
    <source>
        <dbReference type="ARBA" id="ARBA00004906"/>
    </source>
</evidence>
<dbReference type="Gene3D" id="3.30.40.10">
    <property type="entry name" value="Zinc/RING finger domain, C3HC4 (zinc finger)"/>
    <property type="match status" value="1"/>
</dbReference>
<dbReference type="PANTHER" id="PTHR22770:SF47">
    <property type="entry name" value="E3 UBIQUITIN-PROTEIN LIGASE RNF216"/>
    <property type="match status" value="1"/>
</dbReference>